<dbReference type="AlphaFoldDB" id="A0A1N6JLL6"/>
<accession>A0A1N6JLL6</accession>
<organism evidence="2 3">
    <name type="scientific">Paraburkholderia phenazinium</name>
    <dbReference type="NCBI Taxonomy" id="60549"/>
    <lineage>
        <taxon>Bacteria</taxon>
        <taxon>Pseudomonadati</taxon>
        <taxon>Pseudomonadota</taxon>
        <taxon>Betaproteobacteria</taxon>
        <taxon>Burkholderiales</taxon>
        <taxon>Burkholderiaceae</taxon>
        <taxon>Paraburkholderia</taxon>
    </lineage>
</organism>
<dbReference type="OrthoDB" id="9784339at2"/>
<gene>
    <name evidence="2" type="ORF">SAMN05444168_4609</name>
</gene>
<feature type="domain" description="Phosphotyrosine protein phosphatase I" evidence="1">
    <location>
        <begin position="2"/>
        <end position="137"/>
    </location>
</feature>
<proteinExistence type="predicted"/>
<sequence>MNTILVICTANVCCGPMAQGLLTRALPGTQVLSGGLFVVEGASPNGEAVDLMDSEGLDIRHHRAHAVTPWMIDAATFILVMTSRQKLTIERRFPPAYGKTFRLLEEGDVPEPCMNGRAHHAAALLDIREGAERWAWHMSRLKMEAAYLEAIYDV</sequence>
<reference evidence="2 3" key="1">
    <citation type="submission" date="2016-11" db="EMBL/GenBank/DDBJ databases">
        <authorList>
            <person name="Jaros S."/>
            <person name="Januszkiewicz K."/>
            <person name="Wedrychowicz H."/>
        </authorList>
    </citation>
    <scope>NUCLEOTIDE SEQUENCE [LARGE SCALE GENOMIC DNA]</scope>
    <source>
        <strain evidence="2 3">GAS86</strain>
    </source>
</reference>
<dbReference type="Proteomes" id="UP000184693">
    <property type="component" value="Unassembled WGS sequence"/>
</dbReference>
<dbReference type="SUPFAM" id="SSF52788">
    <property type="entry name" value="Phosphotyrosine protein phosphatases I"/>
    <property type="match status" value="1"/>
</dbReference>
<dbReference type="RefSeq" id="WP_074266689.1">
    <property type="nucleotide sequence ID" value="NZ_FSRM01000002.1"/>
</dbReference>
<protein>
    <submittedName>
        <fullName evidence="2">Protein-tyrosine phosphatase</fullName>
    </submittedName>
</protein>
<dbReference type="Pfam" id="PF01451">
    <property type="entry name" value="LMWPc"/>
    <property type="match status" value="1"/>
</dbReference>
<evidence type="ECO:0000313" key="2">
    <source>
        <dbReference type="EMBL" id="SIO45069.1"/>
    </source>
</evidence>
<dbReference type="InterPro" id="IPR023485">
    <property type="entry name" value="Ptyr_pPase"/>
</dbReference>
<dbReference type="EMBL" id="FSRM01000002">
    <property type="protein sequence ID" value="SIO45069.1"/>
    <property type="molecule type" value="Genomic_DNA"/>
</dbReference>
<dbReference type="SMART" id="SM00226">
    <property type="entry name" value="LMWPc"/>
    <property type="match status" value="1"/>
</dbReference>
<dbReference type="Gene3D" id="3.40.50.2300">
    <property type="match status" value="1"/>
</dbReference>
<dbReference type="InterPro" id="IPR036196">
    <property type="entry name" value="Ptyr_pPase_sf"/>
</dbReference>
<name>A0A1N6JLL6_9BURK</name>
<evidence type="ECO:0000313" key="3">
    <source>
        <dbReference type="Proteomes" id="UP000184693"/>
    </source>
</evidence>
<evidence type="ECO:0000259" key="1">
    <source>
        <dbReference type="SMART" id="SM00226"/>
    </source>
</evidence>